<dbReference type="Pfam" id="PF26337">
    <property type="entry name" value="Gtf3_C"/>
    <property type="match status" value="1"/>
</dbReference>
<feature type="domain" description="Glucosyltransferase 3-like C-terminal" evidence="1">
    <location>
        <begin position="196"/>
        <end position="352"/>
    </location>
</feature>
<comment type="caution">
    <text evidence="2">The sequence shown here is derived from an EMBL/GenBank/DDBJ whole genome shotgun (WGS) entry which is preliminary data.</text>
</comment>
<sequence>MIAYLVPPLSVESLASRQLLKSIEKFSVDMGLCVEGNVRRDLRNPYEEIMNKKALIFLRKLEILRRLLFSYIKYKAVVIPYSTSFFNPLSVLDVKYLLRPMEKLLSKVRAILYVYDSPVLQRFIFKGVLPSFSLDAESRFLNKAHAIMVFNSYFAKFLEDVYGVDRERTFEFQLLDDFVEFMPPRDKKLNFPSEIIWIGNLSNFKAFTGNIGQIKNAVFSVYGYGHLSEKPTNLRYKGLILDENSLSLKISKADFGLLAYPKDFADYMLFGTSMKFSTYVVSGLPIITMSNLIYPAEIVEKYNIGWVFSSLENLNDFLESLNEKDYNRKRDNVLELAKKIRSGYFFKKALREVAETL</sequence>
<organism evidence="2">
    <name type="scientific">Thermofilum adornatum</name>
    <dbReference type="NCBI Taxonomy" id="1365176"/>
    <lineage>
        <taxon>Archaea</taxon>
        <taxon>Thermoproteota</taxon>
        <taxon>Thermoprotei</taxon>
        <taxon>Thermofilales</taxon>
        <taxon>Thermofilaceae</taxon>
        <taxon>Thermofilum</taxon>
    </lineage>
</organism>
<name>A0A7C1CDN7_9CREN</name>
<reference evidence="2" key="1">
    <citation type="journal article" date="2020" name="mSystems">
        <title>Genome- and Community-Level Interaction Insights into Carbon Utilization and Element Cycling Functions of Hydrothermarchaeota in Hydrothermal Sediment.</title>
        <authorList>
            <person name="Zhou Z."/>
            <person name="Liu Y."/>
            <person name="Xu W."/>
            <person name="Pan J."/>
            <person name="Luo Z.H."/>
            <person name="Li M."/>
        </authorList>
    </citation>
    <scope>NUCLEOTIDE SEQUENCE [LARGE SCALE GENOMIC DNA]</scope>
    <source>
        <strain evidence="2">SpSt-116</strain>
    </source>
</reference>
<dbReference type="AlphaFoldDB" id="A0A7C1CDN7"/>
<dbReference type="InterPro" id="IPR058592">
    <property type="entry name" value="Gtf3_C"/>
</dbReference>
<evidence type="ECO:0000259" key="1">
    <source>
        <dbReference type="Pfam" id="PF26337"/>
    </source>
</evidence>
<dbReference type="SUPFAM" id="SSF53756">
    <property type="entry name" value="UDP-Glycosyltransferase/glycogen phosphorylase"/>
    <property type="match status" value="1"/>
</dbReference>
<proteinExistence type="predicted"/>
<evidence type="ECO:0000313" key="2">
    <source>
        <dbReference type="EMBL" id="HDP15577.1"/>
    </source>
</evidence>
<accession>A0A7C1CDN7</accession>
<gene>
    <name evidence="2" type="ORF">ENN26_07390</name>
</gene>
<protein>
    <recommendedName>
        <fullName evidence="1">Glucosyltransferase 3-like C-terminal domain-containing protein</fullName>
    </recommendedName>
</protein>
<dbReference type="Gene3D" id="3.40.50.2000">
    <property type="entry name" value="Glycogen Phosphorylase B"/>
    <property type="match status" value="1"/>
</dbReference>
<dbReference type="EMBL" id="DSAY01000128">
    <property type="protein sequence ID" value="HDP15577.1"/>
    <property type="molecule type" value="Genomic_DNA"/>
</dbReference>